<keyword evidence="3" id="KW-1185">Reference proteome</keyword>
<gene>
    <name evidence="1" type="ORF">PEVE_00023495</name>
    <name evidence="2" type="ORF">PEVE_00023496</name>
</gene>
<name>A0ABN8SNX2_9CNID</name>
<dbReference type="EMBL" id="CALNXI010003113">
    <property type="protein sequence ID" value="CAH3192217.1"/>
    <property type="molecule type" value="Genomic_DNA"/>
</dbReference>
<dbReference type="Proteomes" id="UP001159427">
    <property type="component" value="Unassembled WGS sequence"/>
</dbReference>
<evidence type="ECO:0000313" key="2">
    <source>
        <dbReference type="EMBL" id="CAH3192217.1"/>
    </source>
</evidence>
<dbReference type="EMBL" id="CALNXI010003113">
    <property type="protein sequence ID" value="CAH3192216.1"/>
    <property type="molecule type" value="Genomic_DNA"/>
</dbReference>
<proteinExistence type="predicted"/>
<evidence type="ECO:0000313" key="3">
    <source>
        <dbReference type="Proteomes" id="UP001159427"/>
    </source>
</evidence>
<evidence type="ECO:0000313" key="1">
    <source>
        <dbReference type="EMBL" id="CAH3192216.1"/>
    </source>
</evidence>
<sequence>MYPCGLNDCLQHVGNVSHSCVRSRNNVFNLFNRHQRRKRSHGRRSNSRRNSQITLDQLGNLYNGGQSHGDLHRLRTTLHSAWLPNLHKLFDECERLIVAK</sequence>
<accession>A0ABN8SNX2</accession>
<comment type="caution">
    <text evidence="2">The sequence shown here is derived from an EMBL/GenBank/DDBJ whole genome shotgun (WGS) entry which is preliminary data.</text>
</comment>
<protein>
    <submittedName>
        <fullName evidence="2">Uncharacterized protein</fullName>
    </submittedName>
</protein>
<reference evidence="2 3" key="1">
    <citation type="submission" date="2022-05" db="EMBL/GenBank/DDBJ databases">
        <authorList>
            <consortium name="Genoscope - CEA"/>
            <person name="William W."/>
        </authorList>
    </citation>
    <scope>NUCLEOTIDE SEQUENCE [LARGE SCALE GENOMIC DNA]</scope>
</reference>
<organism evidence="2 3">
    <name type="scientific">Porites evermanni</name>
    <dbReference type="NCBI Taxonomy" id="104178"/>
    <lineage>
        <taxon>Eukaryota</taxon>
        <taxon>Metazoa</taxon>
        <taxon>Cnidaria</taxon>
        <taxon>Anthozoa</taxon>
        <taxon>Hexacorallia</taxon>
        <taxon>Scleractinia</taxon>
        <taxon>Fungiina</taxon>
        <taxon>Poritidae</taxon>
        <taxon>Porites</taxon>
    </lineage>
</organism>